<name>B8HSG0_CYAP4</name>
<dbReference type="PANTHER" id="PTHR43861">
    <property type="entry name" value="TRANS-ACONITATE 2-METHYLTRANSFERASE-RELATED"/>
    <property type="match status" value="1"/>
</dbReference>
<dbReference type="AlphaFoldDB" id="B8HSG0"/>
<dbReference type="Gene3D" id="3.40.50.150">
    <property type="entry name" value="Vaccinia Virus protein VP39"/>
    <property type="match status" value="1"/>
</dbReference>
<proteinExistence type="predicted"/>
<dbReference type="EMBL" id="CP001344">
    <property type="protein sequence ID" value="ACL44266.1"/>
    <property type="molecule type" value="Genomic_DNA"/>
</dbReference>
<dbReference type="InterPro" id="IPR029063">
    <property type="entry name" value="SAM-dependent_MTases_sf"/>
</dbReference>
<protein>
    <submittedName>
        <fullName evidence="2">Methyltransferase type 11</fullName>
    </submittedName>
</protein>
<evidence type="ECO:0000313" key="2">
    <source>
        <dbReference type="EMBL" id="ACL44266.1"/>
    </source>
</evidence>
<sequence>MGQGYILATGADEVKRLQILNSLYGPGTEQLLQRAGLQAGMRVVEIGCGTGNMSCWLARQVGGNGSVIGVDVSPAQVEQARLQAEAFGLTNVSFAVADAYAPGLPLESFDLVYCRLVLMHLTHPLDALKQMLALLQSGGRLVCEEMDLSQWFAVPDNDAFRRVQAFNLLLSDRRGQHFRLGTELYQLFLQLGLSPNISFSLPAARQGEEKRLMELSFAQFAPILIEEGLATVAEIEAIMLALKKFNEDPTTLQGMPVAGQVWAIKP</sequence>
<organism evidence="2">
    <name type="scientific">Cyanothece sp. (strain PCC 7425 / ATCC 29141)</name>
    <dbReference type="NCBI Taxonomy" id="395961"/>
    <lineage>
        <taxon>Bacteria</taxon>
        <taxon>Bacillati</taxon>
        <taxon>Cyanobacteriota</taxon>
        <taxon>Cyanophyceae</taxon>
        <taxon>Gomontiellales</taxon>
        <taxon>Cyanothecaceae</taxon>
        <taxon>Cyanothece</taxon>
    </lineage>
</organism>
<keyword evidence="2" id="KW-0489">Methyltransferase</keyword>
<dbReference type="InterPro" id="IPR025714">
    <property type="entry name" value="Methyltranfer_dom"/>
</dbReference>
<dbReference type="SUPFAM" id="SSF53335">
    <property type="entry name" value="S-adenosyl-L-methionine-dependent methyltransferases"/>
    <property type="match status" value="1"/>
</dbReference>
<keyword evidence="2" id="KW-0808">Transferase</keyword>
<dbReference type="Pfam" id="PF13847">
    <property type="entry name" value="Methyltransf_31"/>
    <property type="match status" value="1"/>
</dbReference>
<reference evidence="2" key="1">
    <citation type="submission" date="2009-01" db="EMBL/GenBank/DDBJ databases">
        <title>Complete sequence of chromosome Cyanothece sp. PCC 7425.</title>
        <authorList>
            <consortium name="US DOE Joint Genome Institute"/>
            <person name="Lucas S."/>
            <person name="Copeland A."/>
            <person name="Lapidus A."/>
            <person name="Glavina del Rio T."/>
            <person name="Dalin E."/>
            <person name="Tice H."/>
            <person name="Bruce D."/>
            <person name="Goodwin L."/>
            <person name="Pitluck S."/>
            <person name="Sims D."/>
            <person name="Meineke L."/>
            <person name="Brettin T."/>
            <person name="Detter J.C."/>
            <person name="Han C."/>
            <person name="Larimer F."/>
            <person name="Land M."/>
            <person name="Hauser L."/>
            <person name="Kyrpides N."/>
            <person name="Ovchinnikova G."/>
            <person name="Liberton M."/>
            <person name="Stoeckel J."/>
            <person name="Banerjee A."/>
            <person name="Singh A."/>
            <person name="Page L."/>
            <person name="Sato H."/>
            <person name="Zhao L."/>
            <person name="Sherman L."/>
            <person name="Pakrasi H."/>
            <person name="Richardson P."/>
        </authorList>
    </citation>
    <scope>NUCLEOTIDE SEQUENCE</scope>
    <source>
        <strain evidence="2">PCC 7425</strain>
    </source>
</reference>
<accession>B8HSG0</accession>
<dbReference type="STRING" id="395961.Cyan7425_1899"/>
<dbReference type="GO" id="GO:0032259">
    <property type="term" value="P:methylation"/>
    <property type="evidence" value="ECO:0007669"/>
    <property type="project" value="UniProtKB-KW"/>
</dbReference>
<dbReference type="HOGENOM" id="CLU_062440_0_1_3"/>
<feature type="domain" description="Methyltransferase" evidence="1">
    <location>
        <begin position="38"/>
        <end position="153"/>
    </location>
</feature>
<dbReference type="eggNOG" id="COG2226">
    <property type="taxonomic scope" value="Bacteria"/>
</dbReference>
<dbReference type="GO" id="GO:0008168">
    <property type="term" value="F:methyltransferase activity"/>
    <property type="evidence" value="ECO:0007669"/>
    <property type="project" value="UniProtKB-KW"/>
</dbReference>
<dbReference type="KEGG" id="cyn:Cyan7425_1899"/>
<gene>
    <name evidence="2" type="ordered locus">Cyan7425_1899</name>
</gene>
<dbReference type="CDD" id="cd02440">
    <property type="entry name" value="AdoMet_MTases"/>
    <property type="match status" value="1"/>
</dbReference>
<evidence type="ECO:0000259" key="1">
    <source>
        <dbReference type="Pfam" id="PF13847"/>
    </source>
</evidence>